<reference evidence="2" key="1">
    <citation type="journal article" date="2020" name="Stud. Mycol.">
        <title>101 Dothideomycetes genomes: a test case for predicting lifestyles and emergence of pathogens.</title>
        <authorList>
            <person name="Haridas S."/>
            <person name="Albert R."/>
            <person name="Binder M."/>
            <person name="Bloem J."/>
            <person name="Labutti K."/>
            <person name="Salamov A."/>
            <person name="Andreopoulos B."/>
            <person name="Baker S."/>
            <person name="Barry K."/>
            <person name="Bills G."/>
            <person name="Bluhm B."/>
            <person name="Cannon C."/>
            <person name="Castanera R."/>
            <person name="Culley D."/>
            <person name="Daum C."/>
            <person name="Ezra D."/>
            <person name="Gonzalez J."/>
            <person name="Henrissat B."/>
            <person name="Kuo A."/>
            <person name="Liang C."/>
            <person name="Lipzen A."/>
            <person name="Lutzoni F."/>
            <person name="Magnuson J."/>
            <person name="Mondo S."/>
            <person name="Nolan M."/>
            <person name="Ohm R."/>
            <person name="Pangilinan J."/>
            <person name="Park H.-J."/>
            <person name="Ramirez L."/>
            <person name="Alfaro M."/>
            <person name="Sun H."/>
            <person name="Tritt A."/>
            <person name="Yoshinaga Y."/>
            <person name="Zwiers L.-H."/>
            <person name="Turgeon B."/>
            <person name="Goodwin S."/>
            <person name="Spatafora J."/>
            <person name="Crous P."/>
            <person name="Grigoriev I."/>
        </authorList>
    </citation>
    <scope>NUCLEOTIDE SEQUENCE</scope>
    <source>
        <strain evidence="2">CBS 122368</strain>
    </source>
</reference>
<dbReference type="GeneID" id="54576876"/>
<dbReference type="Proteomes" id="UP000800094">
    <property type="component" value="Unassembled WGS sequence"/>
</dbReference>
<sequence length="557" mass="60636">MASFSGPACKNLIDFMKNLKSMPSDKKSAFDAISKASIEAICDTDALHVWETDSDLDNLLQLTQVIVKLRSTPSSASQNAKKERAAAMVIITEEKEGRDNYARVCELVRYLAGSDGRKHLNGNVCAFDAIVVVRGVDNSNLTKETDLAADIKRINTAIERVFKIARFPRRKLVWHHGPSISFLNSWINSTTSDLRSALRGITITAALDLADGVKPSPLGRHNKPDDITQLQTYARRLDIPVVFLDPASQLITFEYLATYMYYWAFYIHTFLPARLRRPHHHKALDELVTFCFRVRAAAHRVYGASVVAMVKSRLDAAAARPWASACIDASSFDKAQCRAAASSDAQIHHALQLADAPFARFAHVPGYALPAFSRLFVGPAASAAATSSYYVAAPVELNPKLSAGYRAASATPFRILLPLPGQDVEKVTARVQGLMMGVLERVRMERGMPGLGERERGVWVGVVRACRWALEGVDGVGAEGKGKGRLPEGVPEKVRFVREKLEGGTWGFALGVAEKGNKEKEGGKGGQGQGQGQGRWMWQGQGAGQGMGAAAGVQMWG</sequence>
<evidence type="ECO:0000313" key="3">
    <source>
        <dbReference type="Proteomes" id="UP000800094"/>
    </source>
</evidence>
<dbReference type="OrthoDB" id="3796651at2759"/>
<organism evidence="2 3">
    <name type="scientific">Trematosphaeria pertusa</name>
    <dbReference type="NCBI Taxonomy" id="390896"/>
    <lineage>
        <taxon>Eukaryota</taxon>
        <taxon>Fungi</taxon>
        <taxon>Dikarya</taxon>
        <taxon>Ascomycota</taxon>
        <taxon>Pezizomycotina</taxon>
        <taxon>Dothideomycetes</taxon>
        <taxon>Pleosporomycetidae</taxon>
        <taxon>Pleosporales</taxon>
        <taxon>Massarineae</taxon>
        <taxon>Trematosphaeriaceae</taxon>
        <taxon>Trematosphaeria</taxon>
    </lineage>
</organism>
<evidence type="ECO:0000313" key="2">
    <source>
        <dbReference type="EMBL" id="KAF2250717.1"/>
    </source>
</evidence>
<name>A0A6A6IKJ2_9PLEO</name>
<dbReference type="EMBL" id="ML987193">
    <property type="protein sequence ID" value="KAF2250717.1"/>
    <property type="molecule type" value="Genomic_DNA"/>
</dbReference>
<feature type="region of interest" description="Disordered" evidence="1">
    <location>
        <begin position="515"/>
        <end position="557"/>
    </location>
</feature>
<keyword evidence="3" id="KW-1185">Reference proteome</keyword>
<gene>
    <name evidence="2" type="ORF">BU26DRAFT_424072</name>
</gene>
<evidence type="ECO:0000256" key="1">
    <source>
        <dbReference type="SAM" id="MobiDB-lite"/>
    </source>
</evidence>
<protein>
    <submittedName>
        <fullName evidence="2">Uncharacterized protein</fullName>
    </submittedName>
</protein>
<dbReference type="AlphaFoldDB" id="A0A6A6IKJ2"/>
<dbReference type="RefSeq" id="XP_033685721.1">
    <property type="nucleotide sequence ID" value="XM_033823546.1"/>
</dbReference>
<feature type="compositionally biased region" description="Gly residues" evidence="1">
    <location>
        <begin position="524"/>
        <end position="533"/>
    </location>
</feature>
<proteinExistence type="predicted"/>
<accession>A0A6A6IKJ2</accession>